<keyword evidence="2" id="KW-0808">Transferase</keyword>
<dbReference type="PANTHER" id="PTHR41368">
    <property type="entry name" value="PROTEIN YGHO"/>
    <property type="match status" value="1"/>
</dbReference>
<feature type="domain" description="N-acetyltransferase" evidence="1">
    <location>
        <begin position="196"/>
        <end position="373"/>
    </location>
</feature>
<dbReference type="CDD" id="cd04301">
    <property type="entry name" value="NAT_SF"/>
    <property type="match status" value="1"/>
</dbReference>
<keyword evidence="2" id="KW-0012">Acyltransferase</keyword>
<dbReference type="GO" id="GO:0016747">
    <property type="term" value="F:acyltransferase activity, transferring groups other than amino-acyl groups"/>
    <property type="evidence" value="ECO:0007669"/>
    <property type="project" value="InterPro"/>
</dbReference>
<protein>
    <submittedName>
        <fullName evidence="2">GNAT family N-acetyltransferase</fullName>
        <ecNumber evidence="2">2.3.1.-</ecNumber>
    </submittedName>
</protein>
<comment type="caution">
    <text evidence="2">The sequence shown here is derived from an EMBL/GenBank/DDBJ whole genome shotgun (WGS) entry which is preliminary data.</text>
</comment>
<dbReference type="Gene3D" id="3.40.630.30">
    <property type="match status" value="1"/>
</dbReference>
<dbReference type="PANTHER" id="PTHR41368:SF1">
    <property type="entry name" value="PROTEIN YGHO"/>
    <property type="match status" value="1"/>
</dbReference>
<reference evidence="2 3" key="1">
    <citation type="submission" date="2022-12" db="EMBL/GenBank/DDBJ databases">
        <title>Metagenome assembled genome from gulf of manar.</title>
        <authorList>
            <person name="Kohli P."/>
            <person name="Pk S."/>
            <person name="Venkata Ramana C."/>
            <person name="Sasikala C."/>
        </authorList>
    </citation>
    <scope>NUCLEOTIDE SEQUENCE [LARGE SCALE GENOMIC DNA]</scope>
    <source>
        <strain evidence="2">JB008</strain>
    </source>
</reference>
<dbReference type="InterPro" id="IPR016181">
    <property type="entry name" value="Acyl_CoA_acyltransferase"/>
</dbReference>
<proteinExistence type="predicted"/>
<evidence type="ECO:0000313" key="3">
    <source>
        <dbReference type="Proteomes" id="UP001221217"/>
    </source>
</evidence>
<dbReference type="PROSITE" id="PS51186">
    <property type="entry name" value="GNAT"/>
    <property type="match status" value="1"/>
</dbReference>
<dbReference type="SUPFAM" id="SSF55729">
    <property type="entry name" value="Acyl-CoA N-acyltransferases (Nat)"/>
    <property type="match status" value="1"/>
</dbReference>
<accession>A0AAJ1MJW7</accession>
<name>A0AAJ1MJW7_9SPIO</name>
<dbReference type="Pfam" id="PF00583">
    <property type="entry name" value="Acetyltransf_1"/>
    <property type="match status" value="1"/>
</dbReference>
<organism evidence="2 3">
    <name type="scientific">Candidatus Thalassospirochaeta sargassi</name>
    <dbReference type="NCBI Taxonomy" id="3119039"/>
    <lineage>
        <taxon>Bacteria</taxon>
        <taxon>Pseudomonadati</taxon>
        <taxon>Spirochaetota</taxon>
        <taxon>Spirochaetia</taxon>
        <taxon>Spirochaetales</taxon>
        <taxon>Spirochaetaceae</taxon>
        <taxon>Candidatus Thalassospirochaeta</taxon>
    </lineage>
</organism>
<evidence type="ECO:0000313" key="2">
    <source>
        <dbReference type="EMBL" id="MDC7227973.1"/>
    </source>
</evidence>
<dbReference type="InterPro" id="IPR000182">
    <property type="entry name" value="GNAT_dom"/>
</dbReference>
<dbReference type="AlphaFoldDB" id="A0AAJ1MJW7"/>
<dbReference type="EMBL" id="JAQQAL010000036">
    <property type="protein sequence ID" value="MDC7227973.1"/>
    <property type="molecule type" value="Genomic_DNA"/>
</dbReference>
<evidence type="ECO:0000259" key="1">
    <source>
        <dbReference type="PROSITE" id="PS51186"/>
    </source>
</evidence>
<dbReference type="InterPro" id="IPR039968">
    <property type="entry name" value="BcerS-like"/>
</dbReference>
<dbReference type="Proteomes" id="UP001221217">
    <property type="component" value="Unassembled WGS sequence"/>
</dbReference>
<dbReference type="EC" id="2.3.1.-" evidence="2"/>
<gene>
    <name evidence="2" type="ORF">PQJ61_14505</name>
</gene>
<sequence>MSVEIVEVLNRRDLKKFVKFPHTLYNDNQYWAPPLIKDELTILSRDKNPAFEFCTTKYWLAYRNGKIVGRIAGIINNRLNEKWKTSKARFGWIDFIDDEEVSKNLIDTVEKWTVENGLKELEGPMQFTDLDEEGMLIEGFEEQSTMATTYNYAYYPEHLGKLGYKKQTDWVEFELVAPKEIPERVVKLNSLILKRSKLRVLDAKKSKDYIPYIPQFWEIIDEAFSELFGTTDLTEKQKKFYTDQYFSMLIPDFTTFILDENDKLIGAGITFPSFTEALRKAKGNFIPFGAFHMLRALKNPKVLDFYLIGVRKEYQGRGVVSLMMNEITQNALRAGVQLCETNVELEDNTAVQGMWEYYEHRQHKRRRCFIKTL</sequence>